<evidence type="ECO:0000313" key="2">
    <source>
        <dbReference type="EMBL" id="EED23177.1"/>
    </source>
</evidence>
<feature type="domain" description="DUF7587" evidence="1">
    <location>
        <begin position="43"/>
        <end position="146"/>
    </location>
</feature>
<dbReference type="InterPro" id="IPR056009">
    <property type="entry name" value="DUF7587"/>
</dbReference>
<evidence type="ECO:0000313" key="3">
    <source>
        <dbReference type="Proteomes" id="UP000001745"/>
    </source>
</evidence>
<sequence length="200" mass="23462">MENNDILERFRTFDLPKLWTVTYPWRQASYAGNGDLVASDTTLKPQTEAELKQAVEHHLDWYNSGPSCFLSMFSDWRHCRNWASQRGDAGVYIIEVDITQLNHSYVFQAKHVTSELGILYSRSLEHEYFILHRIPRNAMKSRISLGEAEERDADIRYGKRRPFNPCLHWVDDLHGYYDTDEECEMHNANDDIMDLLEGDD</sequence>
<dbReference type="EMBL" id="EQ962652">
    <property type="protein sequence ID" value="EED23177.1"/>
    <property type="molecule type" value="Genomic_DNA"/>
</dbReference>
<proteinExistence type="predicted"/>
<dbReference type="GeneID" id="8101362"/>
<organism evidence="2 3">
    <name type="scientific">Talaromyces stipitatus (strain ATCC 10500 / CBS 375.48 / QM 6759 / NRRL 1006)</name>
    <name type="common">Penicillium stipitatum</name>
    <dbReference type="NCBI Taxonomy" id="441959"/>
    <lineage>
        <taxon>Eukaryota</taxon>
        <taxon>Fungi</taxon>
        <taxon>Dikarya</taxon>
        <taxon>Ascomycota</taxon>
        <taxon>Pezizomycotina</taxon>
        <taxon>Eurotiomycetes</taxon>
        <taxon>Eurotiomycetidae</taxon>
        <taxon>Eurotiales</taxon>
        <taxon>Trichocomaceae</taxon>
        <taxon>Talaromyces</taxon>
        <taxon>Talaromyces sect. Talaromyces</taxon>
    </lineage>
</organism>
<dbReference type="Proteomes" id="UP000001745">
    <property type="component" value="Unassembled WGS sequence"/>
</dbReference>
<dbReference type="Pfam" id="PF24494">
    <property type="entry name" value="DUF7587"/>
    <property type="match status" value="1"/>
</dbReference>
<dbReference type="PhylomeDB" id="B8LX97"/>
<dbReference type="PANTHER" id="PTHR40781:SF1">
    <property type="match status" value="1"/>
</dbReference>
<dbReference type="OrthoDB" id="88561at2759"/>
<reference evidence="3" key="1">
    <citation type="journal article" date="2015" name="Genome Announc.">
        <title>Genome sequence of the AIDS-associated pathogen Penicillium marneffei (ATCC18224) and its near taxonomic relative Talaromyces stipitatus (ATCC10500).</title>
        <authorList>
            <person name="Nierman W.C."/>
            <person name="Fedorova-Abrams N.D."/>
            <person name="Andrianopoulos A."/>
        </authorList>
    </citation>
    <scope>NUCLEOTIDE SEQUENCE [LARGE SCALE GENOMIC DNA]</scope>
    <source>
        <strain evidence="3">ATCC 10500 / CBS 375.48 / QM 6759 / NRRL 1006</strain>
    </source>
</reference>
<accession>B8LX97</accession>
<gene>
    <name evidence="2" type="ORF">TSTA_066280</name>
</gene>
<dbReference type="VEuPathDB" id="FungiDB:TSTA_066280"/>
<dbReference type="HOGENOM" id="CLU_100323_0_0_1"/>
<dbReference type="RefSeq" id="XP_002340564.1">
    <property type="nucleotide sequence ID" value="XM_002340523.1"/>
</dbReference>
<dbReference type="AlphaFoldDB" id="B8LX97"/>
<name>B8LX97_TALSN</name>
<evidence type="ECO:0000259" key="1">
    <source>
        <dbReference type="Pfam" id="PF24494"/>
    </source>
</evidence>
<protein>
    <recommendedName>
        <fullName evidence="1">DUF7587 domain-containing protein</fullName>
    </recommendedName>
</protein>
<keyword evidence="3" id="KW-1185">Reference proteome</keyword>
<dbReference type="PANTHER" id="PTHR40781">
    <property type="match status" value="1"/>
</dbReference>
<dbReference type="OMA" id="DERHARN"/>
<dbReference type="SUPFAM" id="SSF56399">
    <property type="entry name" value="ADP-ribosylation"/>
    <property type="match status" value="1"/>
</dbReference>